<dbReference type="InterPro" id="IPR001865">
    <property type="entry name" value="Ribosomal_uS2"/>
</dbReference>
<dbReference type="PANTHER" id="PTHR12534">
    <property type="entry name" value="30S RIBOSOMAL PROTEIN S2 PROKARYOTIC AND ORGANELLAR"/>
    <property type="match status" value="1"/>
</dbReference>
<dbReference type="GO" id="GO:0009507">
    <property type="term" value="C:chloroplast"/>
    <property type="evidence" value="ECO:0007669"/>
    <property type="project" value="UniProtKB-SubCell"/>
</dbReference>
<dbReference type="Gene3D" id="3.40.50.10490">
    <property type="entry name" value="Glucose-6-phosphate isomerase like protein, domain 1"/>
    <property type="match status" value="1"/>
</dbReference>
<gene>
    <name evidence="3 5" type="primary">rps2</name>
</gene>
<dbReference type="GO" id="GO:0003735">
    <property type="term" value="F:structural constituent of ribosome"/>
    <property type="evidence" value="ECO:0007669"/>
    <property type="project" value="InterPro"/>
</dbReference>
<keyword evidence="3" id="KW-0687">Ribonucleoprotein</keyword>
<dbReference type="PRINTS" id="PR00395">
    <property type="entry name" value="RIBOSOMALS2"/>
</dbReference>
<keyword evidence="5" id="KW-0934">Plastid</keyword>
<dbReference type="HAMAP" id="MF_00291_B">
    <property type="entry name" value="Ribosomal_uS2_B"/>
    <property type="match status" value="1"/>
</dbReference>
<keyword evidence="3 5" id="KW-0689">Ribosomal protein</keyword>
<proteinExistence type="inferred from homology"/>
<protein>
    <recommendedName>
        <fullName evidence="2 3">Small ribosomal subunit protein uS2c</fullName>
    </recommendedName>
</protein>
<evidence type="ECO:0000256" key="2">
    <source>
        <dbReference type="ARBA" id="ARBA00035155"/>
    </source>
</evidence>
<dbReference type="CDD" id="cd01425">
    <property type="entry name" value="RPS2"/>
    <property type="match status" value="1"/>
</dbReference>
<keyword evidence="5" id="KW-0150">Chloroplast</keyword>
<comment type="subcellular location">
    <subcellularLocation>
        <location evidence="3">Plastid</location>
        <location evidence="3">Chloroplast</location>
    </subcellularLocation>
</comment>
<feature type="region of interest" description="Disordered" evidence="4">
    <location>
        <begin position="166"/>
        <end position="231"/>
    </location>
</feature>
<feature type="compositionally biased region" description="Basic and acidic residues" evidence="4">
    <location>
        <begin position="169"/>
        <end position="181"/>
    </location>
</feature>
<dbReference type="NCBIfam" id="TIGR01011">
    <property type="entry name" value="rpsB_bact"/>
    <property type="match status" value="1"/>
</dbReference>
<dbReference type="AlphaFoldDB" id="A0A482CI21"/>
<feature type="compositionally biased region" description="Low complexity" evidence="4">
    <location>
        <begin position="60"/>
        <end position="70"/>
    </location>
</feature>
<evidence type="ECO:0000256" key="1">
    <source>
        <dbReference type="ARBA" id="ARBA00006242"/>
    </source>
</evidence>
<dbReference type="PANTHER" id="PTHR12534:SF0">
    <property type="entry name" value="SMALL RIBOSOMAL SUBUNIT PROTEIN US2M"/>
    <property type="match status" value="1"/>
</dbReference>
<dbReference type="InterPro" id="IPR023591">
    <property type="entry name" value="Ribosomal_uS2_flav_dom_sf"/>
</dbReference>
<dbReference type="Gene3D" id="1.10.287.610">
    <property type="entry name" value="Helix hairpin bin"/>
    <property type="match status" value="1"/>
</dbReference>
<feature type="compositionally biased region" description="Polar residues" evidence="4">
    <location>
        <begin position="1"/>
        <end position="12"/>
    </location>
</feature>
<accession>A0A482CI21</accession>
<geneLocation type="chloroplast" evidence="5"/>
<dbReference type="RefSeq" id="YP_009589730.1">
    <property type="nucleotide sequence ID" value="NC_041645.1"/>
</dbReference>
<feature type="region of interest" description="Disordered" evidence="4">
    <location>
        <begin position="1"/>
        <end position="74"/>
    </location>
</feature>
<dbReference type="GO" id="GO:0005763">
    <property type="term" value="C:mitochondrial small ribosomal subunit"/>
    <property type="evidence" value="ECO:0007669"/>
    <property type="project" value="TreeGrafter"/>
</dbReference>
<name>A0A482CI21_9TRAC</name>
<dbReference type="GO" id="GO:0006412">
    <property type="term" value="P:translation"/>
    <property type="evidence" value="ECO:0007669"/>
    <property type="project" value="UniProtKB-UniRule"/>
</dbReference>
<comment type="similarity">
    <text evidence="1 3">Belongs to the universal ribosomal protein uS2 family.</text>
</comment>
<feature type="region of interest" description="Disordered" evidence="4">
    <location>
        <begin position="96"/>
        <end position="154"/>
    </location>
</feature>
<sequence length="231" mass="24994">MGTTKSWNICSEETTEAGAHSGHQARRWNPKMAPHIPAERKGIHTTDPTQTARFSPEARGPAAGAAGKGKQSPIAGTEYQAADAIRSAAIGAQRHYANEKRLGGMPTNWSTTETRPQRSEDSEGGAARGFRESPEREAATLGRQSAQPRKRLGGIRYMKGLPDVATIVDQREEPTAIRERITPGTPTTRLADTDCDPDLADTPTPANDDPRAPTRRIPNKSTPAIREGRNQ</sequence>
<dbReference type="InterPro" id="IPR005706">
    <property type="entry name" value="Ribosomal_uS2_bac/mit/plastid"/>
</dbReference>
<dbReference type="GeneID" id="39721601"/>
<dbReference type="SUPFAM" id="SSF52313">
    <property type="entry name" value="Ribosomal protein S2"/>
    <property type="match status" value="1"/>
</dbReference>
<feature type="compositionally biased region" description="Basic and acidic residues" evidence="4">
    <location>
        <begin position="129"/>
        <end position="138"/>
    </location>
</feature>
<reference evidence="5" key="2">
    <citation type="journal article" date="2019" name="J. ISSAAS">
        <title>The Unique Evolutionary Trajectory 1 and Dynamic Conformations of DR and IR/DR-coexisting Plastomes of the Early Vascular Plant Selaginellaceae (Lycophyte).</title>
        <authorList>
            <person name="Zhang H.-R."/>
            <person name="Xiang Q.-P."/>
            <person name="Zhang X.-C."/>
        </authorList>
    </citation>
    <scope>NUCLEOTIDE SEQUENCE</scope>
</reference>
<organism evidence="5">
    <name type="scientific">Selaginella sanguinolenta</name>
    <dbReference type="NCBI Taxonomy" id="493175"/>
    <lineage>
        <taxon>Eukaryota</taxon>
        <taxon>Viridiplantae</taxon>
        <taxon>Streptophyta</taxon>
        <taxon>Embryophyta</taxon>
        <taxon>Tracheophyta</taxon>
        <taxon>Lycopodiopsida</taxon>
        <taxon>Selaginellales</taxon>
        <taxon>Selaginellaceae</taxon>
        <taxon>Selaginella</taxon>
    </lineage>
</organism>
<evidence type="ECO:0000256" key="4">
    <source>
        <dbReference type="SAM" id="MobiDB-lite"/>
    </source>
</evidence>
<evidence type="ECO:0000313" key="5">
    <source>
        <dbReference type="EMBL" id="QBL76313.1"/>
    </source>
</evidence>
<dbReference type="Pfam" id="PF00318">
    <property type="entry name" value="Ribosomal_S2"/>
    <property type="match status" value="1"/>
</dbReference>
<evidence type="ECO:0000256" key="3">
    <source>
        <dbReference type="HAMAP-Rule" id="MF_00291"/>
    </source>
</evidence>
<reference evidence="5" key="1">
    <citation type="submission" date="2018-07" db="EMBL/GenBank/DDBJ databases">
        <authorList>
            <person name="Zhang H."/>
            <person name="Zhang X."/>
        </authorList>
    </citation>
    <scope>NUCLEOTIDE SEQUENCE</scope>
</reference>
<dbReference type="EMBL" id="MH598536">
    <property type="protein sequence ID" value="QBL76313.1"/>
    <property type="molecule type" value="Genomic_DNA"/>
</dbReference>